<keyword evidence="3" id="KW-1185">Reference proteome</keyword>
<reference evidence="3" key="2">
    <citation type="submission" date="2015-01" db="EMBL/GenBank/DDBJ databases">
        <title>Evolutionary Origins and Diversification of the Mycorrhizal Mutualists.</title>
        <authorList>
            <consortium name="DOE Joint Genome Institute"/>
            <consortium name="Mycorrhizal Genomics Consortium"/>
            <person name="Kohler A."/>
            <person name="Kuo A."/>
            <person name="Nagy L.G."/>
            <person name="Floudas D."/>
            <person name="Copeland A."/>
            <person name="Barry K.W."/>
            <person name="Cichocki N."/>
            <person name="Veneault-Fourrey C."/>
            <person name="LaButti K."/>
            <person name="Lindquist E.A."/>
            <person name="Lipzen A."/>
            <person name="Lundell T."/>
            <person name="Morin E."/>
            <person name="Murat C."/>
            <person name="Riley R."/>
            <person name="Ohm R."/>
            <person name="Sun H."/>
            <person name="Tunlid A."/>
            <person name="Henrissat B."/>
            <person name="Grigoriev I.V."/>
            <person name="Hibbett D.S."/>
            <person name="Martin F."/>
        </authorList>
    </citation>
    <scope>NUCLEOTIDE SEQUENCE [LARGE SCALE GENOMIC DNA]</scope>
    <source>
        <strain evidence="3">Foug A</strain>
    </source>
</reference>
<proteinExistence type="predicted"/>
<dbReference type="AlphaFoldDB" id="A0A0C3DB36"/>
<accession>A0A0C3DB36</accession>
<dbReference type="InParanoid" id="A0A0C3DB36"/>
<dbReference type="HOGENOM" id="CLU_2782966_0_0_1"/>
<feature type="chain" id="PRO_5002163143" evidence="1">
    <location>
        <begin position="20"/>
        <end position="69"/>
    </location>
</feature>
<feature type="non-terminal residue" evidence="2">
    <location>
        <position position="69"/>
    </location>
</feature>
<protein>
    <submittedName>
        <fullName evidence="2">Uncharacterized protein</fullName>
    </submittedName>
</protein>
<reference evidence="2 3" key="1">
    <citation type="submission" date="2014-04" db="EMBL/GenBank/DDBJ databases">
        <authorList>
            <consortium name="DOE Joint Genome Institute"/>
            <person name="Kuo A."/>
            <person name="Kohler A."/>
            <person name="Nagy L.G."/>
            <person name="Floudas D."/>
            <person name="Copeland A."/>
            <person name="Barry K.W."/>
            <person name="Cichocki N."/>
            <person name="Veneault-Fourrey C."/>
            <person name="LaButti K."/>
            <person name="Lindquist E.A."/>
            <person name="Lipzen A."/>
            <person name="Lundell T."/>
            <person name="Morin E."/>
            <person name="Murat C."/>
            <person name="Sun H."/>
            <person name="Tunlid A."/>
            <person name="Henrissat B."/>
            <person name="Grigoriev I.V."/>
            <person name="Hibbett D.S."/>
            <person name="Martin F."/>
            <person name="Nordberg H.P."/>
            <person name="Cantor M.N."/>
            <person name="Hua S.X."/>
        </authorList>
    </citation>
    <scope>NUCLEOTIDE SEQUENCE [LARGE SCALE GENOMIC DNA]</scope>
    <source>
        <strain evidence="2 3">Foug A</strain>
    </source>
</reference>
<organism evidence="2 3">
    <name type="scientific">Scleroderma citrinum Foug A</name>
    <dbReference type="NCBI Taxonomy" id="1036808"/>
    <lineage>
        <taxon>Eukaryota</taxon>
        <taxon>Fungi</taxon>
        <taxon>Dikarya</taxon>
        <taxon>Basidiomycota</taxon>
        <taxon>Agaricomycotina</taxon>
        <taxon>Agaricomycetes</taxon>
        <taxon>Agaricomycetidae</taxon>
        <taxon>Boletales</taxon>
        <taxon>Sclerodermatineae</taxon>
        <taxon>Sclerodermataceae</taxon>
        <taxon>Scleroderma</taxon>
    </lineage>
</organism>
<evidence type="ECO:0000256" key="1">
    <source>
        <dbReference type="SAM" id="SignalP"/>
    </source>
</evidence>
<keyword evidence="1" id="KW-0732">Signal</keyword>
<dbReference type="Proteomes" id="UP000053989">
    <property type="component" value="Unassembled WGS sequence"/>
</dbReference>
<name>A0A0C3DB36_9AGAM</name>
<feature type="signal peptide" evidence="1">
    <location>
        <begin position="1"/>
        <end position="19"/>
    </location>
</feature>
<dbReference type="EMBL" id="KN822176">
    <property type="protein sequence ID" value="KIM53589.1"/>
    <property type="molecule type" value="Genomic_DNA"/>
</dbReference>
<evidence type="ECO:0000313" key="2">
    <source>
        <dbReference type="EMBL" id="KIM53589.1"/>
    </source>
</evidence>
<sequence length="69" mass="7765">MALTMSCLMSTTTTACAHAHNGDNGNDCRDYRHITHACDDNDGNECHDHESSHVDHYYNIHVHMHNDGN</sequence>
<evidence type="ECO:0000313" key="3">
    <source>
        <dbReference type="Proteomes" id="UP000053989"/>
    </source>
</evidence>
<gene>
    <name evidence="2" type="ORF">SCLCIDRAFT_1222676</name>
</gene>